<dbReference type="PANTHER" id="PTHR45969:SF56">
    <property type="entry name" value="OS01G0266100 PROTEIN"/>
    <property type="match status" value="1"/>
</dbReference>
<dbReference type="GO" id="GO:0008270">
    <property type="term" value="F:zinc ion binding"/>
    <property type="evidence" value="ECO:0007669"/>
    <property type="project" value="UniProtKB-KW"/>
</dbReference>
<sequence>MGVRMLACCLPPTNNAFKERTIPPTQVDYMVDTSLIKINSKAHNARKRYEPQSQAPRLALAASPRAARSPWRSVACLVSLLFAAFSLPCLLLLLVLAEAGLRLASLALRGGRYAWPTRSDFLGYRIARRRRAAVSGDADGADGEEEAQPTAECCDRLAVAMYRRGRDAAPVDCVFCLSRVDDGEEVRELRCRHVFHRACLDAWLVLPRATCPLCRDCLLPPPCEPPRSFPLDYYDDDDDVHFGFNDFSITSSTTTTTSAAAAVAYPHGVALWPM</sequence>
<keyword evidence="5" id="KW-1133">Transmembrane helix</keyword>
<evidence type="ECO:0000313" key="7">
    <source>
        <dbReference type="EMBL" id="EAZ11351.1"/>
    </source>
</evidence>
<dbReference type="SMART" id="SM00184">
    <property type="entry name" value="RING"/>
    <property type="match status" value="1"/>
</dbReference>
<keyword evidence="1" id="KW-0479">Metal-binding</keyword>
<dbReference type="InterPro" id="IPR001841">
    <property type="entry name" value="Znf_RING"/>
</dbReference>
<name>A2ZRK4_ORYSJ</name>
<dbReference type="AlphaFoldDB" id="A2ZRK4"/>
<dbReference type="SUPFAM" id="SSF57850">
    <property type="entry name" value="RING/U-box"/>
    <property type="match status" value="1"/>
</dbReference>
<evidence type="ECO:0000259" key="6">
    <source>
        <dbReference type="PROSITE" id="PS50089"/>
    </source>
</evidence>
<gene>
    <name evidence="7" type="ORF">OsJ_01218</name>
</gene>
<evidence type="ECO:0000256" key="5">
    <source>
        <dbReference type="SAM" id="Phobius"/>
    </source>
</evidence>
<keyword evidence="5" id="KW-0472">Membrane</keyword>
<organism evidence="7">
    <name type="scientific">Oryza sativa subsp. japonica</name>
    <name type="common">Rice</name>
    <dbReference type="NCBI Taxonomy" id="39947"/>
    <lineage>
        <taxon>Eukaryota</taxon>
        <taxon>Viridiplantae</taxon>
        <taxon>Streptophyta</taxon>
        <taxon>Embryophyta</taxon>
        <taxon>Tracheophyta</taxon>
        <taxon>Spermatophyta</taxon>
        <taxon>Magnoliopsida</taxon>
        <taxon>Liliopsida</taxon>
        <taxon>Poales</taxon>
        <taxon>Poaceae</taxon>
        <taxon>BOP clade</taxon>
        <taxon>Oryzoideae</taxon>
        <taxon>Oryzeae</taxon>
        <taxon>Oryzinae</taxon>
        <taxon>Oryza</taxon>
        <taxon>Oryza sativa</taxon>
    </lineage>
</organism>
<dbReference type="PANTHER" id="PTHR45969">
    <property type="entry name" value="RING ZINC FINGER PROTEIN-RELATED"/>
    <property type="match status" value="1"/>
</dbReference>
<dbReference type="Pfam" id="PF13639">
    <property type="entry name" value="zf-RING_2"/>
    <property type="match status" value="1"/>
</dbReference>
<dbReference type="PROSITE" id="PS50089">
    <property type="entry name" value="ZF_RING_2"/>
    <property type="match status" value="1"/>
</dbReference>
<evidence type="ECO:0000256" key="3">
    <source>
        <dbReference type="ARBA" id="ARBA00022833"/>
    </source>
</evidence>
<dbReference type="Proteomes" id="UP000007752">
    <property type="component" value="Chromosome 1"/>
</dbReference>
<accession>A2ZRK4</accession>
<keyword evidence="3" id="KW-0862">Zinc</keyword>
<feature type="transmembrane region" description="Helical" evidence="5">
    <location>
        <begin position="74"/>
        <end position="97"/>
    </location>
</feature>
<keyword evidence="2 4" id="KW-0863">Zinc-finger</keyword>
<keyword evidence="5" id="KW-0812">Transmembrane</keyword>
<proteinExistence type="predicted"/>
<protein>
    <recommendedName>
        <fullName evidence="6">RING-type domain-containing protein</fullName>
    </recommendedName>
</protein>
<dbReference type="Gene3D" id="3.30.40.10">
    <property type="entry name" value="Zinc/RING finger domain, C3HC4 (zinc finger)"/>
    <property type="match status" value="1"/>
</dbReference>
<reference evidence="7" key="1">
    <citation type="journal article" date="2005" name="PLoS Biol.">
        <title>The genomes of Oryza sativa: a history of duplications.</title>
        <authorList>
            <person name="Yu J."/>
            <person name="Wang J."/>
            <person name="Lin W."/>
            <person name="Li S."/>
            <person name="Li H."/>
            <person name="Zhou J."/>
            <person name="Ni P."/>
            <person name="Dong W."/>
            <person name="Hu S."/>
            <person name="Zeng C."/>
            <person name="Zhang J."/>
            <person name="Zhang Y."/>
            <person name="Li R."/>
            <person name="Xu Z."/>
            <person name="Li S."/>
            <person name="Li X."/>
            <person name="Zheng H."/>
            <person name="Cong L."/>
            <person name="Lin L."/>
            <person name="Yin J."/>
            <person name="Geng J."/>
            <person name="Li G."/>
            <person name="Shi J."/>
            <person name="Liu J."/>
            <person name="Lv H."/>
            <person name="Li J."/>
            <person name="Wang J."/>
            <person name="Deng Y."/>
            <person name="Ran L."/>
            <person name="Shi X."/>
            <person name="Wang X."/>
            <person name="Wu Q."/>
            <person name="Li C."/>
            <person name="Ren X."/>
            <person name="Wang J."/>
            <person name="Wang X."/>
            <person name="Li D."/>
            <person name="Liu D."/>
            <person name="Zhang X."/>
            <person name="Ji Z."/>
            <person name="Zhao W."/>
            <person name="Sun Y."/>
            <person name="Zhang Z."/>
            <person name="Bao J."/>
            <person name="Han Y."/>
            <person name="Dong L."/>
            <person name="Ji J."/>
            <person name="Chen P."/>
            <person name="Wu S."/>
            <person name="Liu J."/>
            <person name="Xiao Y."/>
            <person name="Bu D."/>
            <person name="Tan J."/>
            <person name="Yang L."/>
            <person name="Ye C."/>
            <person name="Zhang J."/>
            <person name="Xu J."/>
            <person name="Zhou Y."/>
            <person name="Yu Y."/>
            <person name="Zhang B."/>
            <person name="Zhuang S."/>
            <person name="Wei H."/>
            <person name="Liu B."/>
            <person name="Lei M."/>
            <person name="Yu H."/>
            <person name="Li Y."/>
            <person name="Xu H."/>
            <person name="Wei S."/>
            <person name="He X."/>
            <person name="Fang L."/>
            <person name="Zhang Z."/>
            <person name="Zhang Y."/>
            <person name="Huang X."/>
            <person name="Su Z."/>
            <person name="Tong W."/>
            <person name="Li J."/>
            <person name="Tong Z."/>
            <person name="Li S."/>
            <person name="Ye J."/>
            <person name="Wang L."/>
            <person name="Fang L."/>
            <person name="Lei T."/>
            <person name="Chen C."/>
            <person name="Chen H."/>
            <person name="Xu Z."/>
            <person name="Li H."/>
            <person name="Huang H."/>
            <person name="Zhang F."/>
            <person name="Xu H."/>
            <person name="Li N."/>
            <person name="Zhao C."/>
            <person name="Li S."/>
            <person name="Dong L."/>
            <person name="Huang Y."/>
            <person name="Li L."/>
            <person name="Xi Y."/>
            <person name="Qi Q."/>
            <person name="Li W."/>
            <person name="Zhang B."/>
            <person name="Hu W."/>
            <person name="Zhang Y."/>
            <person name="Tian X."/>
            <person name="Jiao Y."/>
            <person name="Liang X."/>
            <person name="Jin J."/>
            <person name="Gao L."/>
            <person name="Zheng W."/>
            <person name="Hao B."/>
            <person name="Liu S."/>
            <person name="Wang W."/>
            <person name="Yuan L."/>
            <person name="Cao M."/>
            <person name="McDermott J."/>
            <person name="Samudrala R."/>
            <person name="Wang J."/>
            <person name="Wong G.K."/>
            <person name="Yang H."/>
        </authorList>
    </citation>
    <scope>NUCLEOTIDE SEQUENCE [LARGE SCALE GENOMIC DNA]</scope>
</reference>
<reference evidence="7" key="2">
    <citation type="submission" date="2008-12" db="EMBL/GenBank/DDBJ databases">
        <title>Improved gene annotation of the rice (Oryza sativa) genomes.</title>
        <authorList>
            <person name="Wang J."/>
            <person name="Li R."/>
            <person name="Fan W."/>
            <person name="Huang Q."/>
            <person name="Zhang J."/>
            <person name="Zhou Y."/>
            <person name="Hu Y."/>
            <person name="Zi S."/>
            <person name="Li J."/>
            <person name="Ni P."/>
            <person name="Zheng H."/>
            <person name="Zhang Y."/>
            <person name="Zhao M."/>
            <person name="Hao Q."/>
            <person name="McDermott J."/>
            <person name="Samudrala R."/>
            <person name="Kristiansen K."/>
            <person name="Wong G.K.-S."/>
        </authorList>
    </citation>
    <scope>NUCLEOTIDE SEQUENCE</scope>
</reference>
<dbReference type="InterPro" id="IPR013083">
    <property type="entry name" value="Znf_RING/FYVE/PHD"/>
</dbReference>
<evidence type="ECO:0000256" key="1">
    <source>
        <dbReference type="ARBA" id="ARBA00022723"/>
    </source>
</evidence>
<evidence type="ECO:0000256" key="4">
    <source>
        <dbReference type="PROSITE-ProRule" id="PRU00175"/>
    </source>
</evidence>
<dbReference type="EMBL" id="CM000138">
    <property type="protein sequence ID" value="EAZ11351.1"/>
    <property type="molecule type" value="Genomic_DNA"/>
</dbReference>
<feature type="domain" description="RING-type" evidence="6">
    <location>
        <begin position="173"/>
        <end position="215"/>
    </location>
</feature>
<evidence type="ECO:0000256" key="2">
    <source>
        <dbReference type="ARBA" id="ARBA00022771"/>
    </source>
</evidence>